<reference evidence="6" key="1">
    <citation type="submission" date="2016-10" db="EMBL/GenBank/DDBJ databases">
        <title>Sequence of Gallionella enrichment culture.</title>
        <authorList>
            <person name="Poehlein A."/>
            <person name="Muehling M."/>
            <person name="Daniel R."/>
        </authorList>
    </citation>
    <scope>NUCLEOTIDE SEQUENCE</scope>
</reference>
<dbReference type="PROSITE" id="PS50893">
    <property type="entry name" value="ABC_TRANSPORTER_2"/>
    <property type="match status" value="1"/>
</dbReference>
<evidence type="ECO:0000256" key="3">
    <source>
        <dbReference type="ARBA" id="ARBA00022741"/>
    </source>
</evidence>
<sequence>MSIEVHGLIKQYGQQKAVDDISFTINKGEIVGFLGPNGAGKSTTMKIITGYLAQDAGTVSVCGIDVKDNSIETKKRIGYLPESNPLYVDMFVKEYLQFIGGVHQIENLKSQVSNVIELTGLQVEQKKKISQLSKGYKQRVGLAAALIHDPEVLILDEPTSGLDPNQIIEIRNVIKQQGQNKTVLFSSHILQEVQAVCDRVIIINKGKIVADDSLSNINHYKKEKNILTVEFETINDSQLQQLRSISFAEKLTFVNNKISIQTNNPEALRKQLLELSLQQNLNIVSLQMQSQSLEDVFRSLTIKQ</sequence>
<keyword evidence="4 6" id="KW-0067">ATP-binding</keyword>
<keyword evidence="2" id="KW-0813">Transport</keyword>
<gene>
    <name evidence="6" type="primary">yxlF_2</name>
    <name evidence="6" type="ORF">GALL_57410</name>
</gene>
<dbReference type="InterPro" id="IPR027417">
    <property type="entry name" value="P-loop_NTPase"/>
</dbReference>
<comment type="similarity">
    <text evidence="1">Belongs to the ABC transporter superfamily.</text>
</comment>
<dbReference type="EMBL" id="MLJW01000016">
    <property type="protein sequence ID" value="OIR12674.1"/>
    <property type="molecule type" value="Genomic_DNA"/>
</dbReference>
<protein>
    <submittedName>
        <fullName evidence="6">Putative ABC transporter ATP-binding protein YxlF</fullName>
        <ecNumber evidence="6">3.6.3.-</ecNumber>
    </submittedName>
</protein>
<dbReference type="InterPro" id="IPR003593">
    <property type="entry name" value="AAA+_ATPase"/>
</dbReference>
<dbReference type="GO" id="GO:0016887">
    <property type="term" value="F:ATP hydrolysis activity"/>
    <property type="evidence" value="ECO:0007669"/>
    <property type="project" value="InterPro"/>
</dbReference>
<dbReference type="NCBIfam" id="TIGR03522">
    <property type="entry name" value="GldA_ABC_ATP"/>
    <property type="match status" value="1"/>
</dbReference>
<dbReference type="SUPFAM" id="SSF52540">
    <property type="entry name" value="P-loop containing nucleoside triphosphate hydrolases"/>
    <property type="match status" value="1"/>
</dbReference>
<dbReference type="CDD" id="cd03230">
    <property type="entry name" value="ABC_DR_subfamily_A"/>
    <property type="match status" value="1"/>
</dbReference>
<keyword evidence="6" id="KW-0378">Hydrolase</keyword>
<feature type="domain" description="ABC transporter" evidence="5">
    <location>
        <begin position="3"/>
        <end position="230"/>
    </location>
</feature>
<accession>A0A1J5SVV7</accession>
<name>A0A1J5SVV7_9ZZZZ</name>
<dbReference type="PANTHER" id="PTHR43335">
    <property type="entry name" value="ABC TRANSPORTER, ATP-BINDING PROTEIN"/>
    <property type="match status" value="1"/>
</dbReference>
<evidence type="ECO:0000256" key="2">
    <source>
        <dbReference type="ARBA" id="ARBA00022448"/>
    </source>
</evidence>
<dbReference type="GO" id="GO:0005524">
    <property type="term" value="F:ATP binding"/>
    <property type="evidence" value="ECO:0007669"/>
    <property type="project" value="UniProtKB-KW"/>
</dbReference>
<dbReference type="SMART" id="SM00382">
    <property type="entry name" value="AAA"/>
    <property type="match status" value="1"/>
</dbReference>
<dbReference type="InterPro" id="IPR019864">
    <property type="entry name" value="Motility-assoc_ABC_GldA"/>
</dbReference>
<organism evidence="6">
    <name type="scientific">mine drainage metagenome</name>
    <dbReference type="NCBI Taxonomy" id="410659"/>
    <lineage>
        <taxon>unclassified sequences</taxon>
        <taxon>metagenomes</taxon>
        <taxon>ecological metagenomes</taxon>
    </lineage>
</organism>
<evidence type="ECO:0000256" key="1">
    <source>
        <dbReference type="ARBA" id="ARBA00005417"/>
    </source>
</evidence>
<keyword evidence="3" id="KW-0547">Nucleotide-binding</keyword>
<dbReference type="PANTHER" id="PTHR43335:SF4">
    <property type="entry name" value="ABC TRANSPORTER, ATP-BINDING PROTEIN"/>
    <property type="match status" value="1"/>
</dbReference>
<dbReference type="InterPro" id="IPR003439">
    <property type="entry name" value="ABC_transporter-like_ATP-bd"/>
</dbReference>
<dbReference type="Pfam" id="PF00005">
    <property type="entry name" value="ABC_tran"/>
    <property type="match status" value="1"/>
</dbReference>
<evidence type="ECO:0000313" key="6">
    <source>
        <dbReference type="EMBL" id="OIR12674.1"/>
    </source>
</evidence>
<evidence type="ECO:0000256" key="4">
    <source>
        <dbReference type="ARBA" id="ARBA00022840"/>
    </source>
</evidence>
<proteinExistence type="inferred from homology"/>
<comment type="caution">
    <text evidence="6">The sequence shown here is derived from an EMBL/GenBank/DDBJ whole genome shotgun (WGS) entry which is preliminary data.</text>
</comment>
<dbReference type="AlphaFoldDB" id="A0A1J5SVV7"/>
<dbReference type="EC" id="3.6.3.-" evidence="6"/>
<dbReference type="Gene3D" id="3.40.50.300">
    <property type="entry name" value="P-loop containing nucleotide triphosphate hydrolases"/>
    <property type="match status" value="1"/>
</dbReference>
<evidence type="ECO:0000259" key="5">
    <source>
        <dbReference type="PROSITE" id="PS50893"/>
    </source>
</evidence>